<sequence length="143" mass="15911">MKLTLYTDYSLRVLMYLGVRDRGRATISEIASSYGISRNHIMKVVYELGRLGYIETVRGKYGGIQLGRHPEEINVGEVVRHTESGFDLVECFGPNNTCCLTPVCVLRGALDEALQAFIGRLDRYTLADLIAPRNSLLKALAMA</sequence>
<dbReference type="SUPFAM" id="SSF46785">
    <property type="entry name" value="Winged helix' DNA-binding domain"/>
    <property type="match status" value="1"/>
</dbReference>
<evidence type="ECO:0000313" key="3">
    <source>
        <dbReference type="Proteomes" id="UP001251857"/>
    </source>
</evidence>
<gene>
    <name evidence="2" type="ORF">RM532_05095</name>
</gene>
<name>A0ABU3BYD7_9GAMM</name>
<keyword evidence="3" id="KW-1185">Reference proteome</keyword>
<dbReference type="Gene3D" id="1.10.10.10">
    <property type="entry name" value="Winged helix-like DNA-binding domain superfamily/Winged helix DNA-binding domain"/>
    <property type="match status" value="1"/>
</dbReference>
<comment type="caution">
    <text evidence="2">The sequence shown here is derived from an EMBL/GenBank/DDBJ whole genome shotgun (WGS) entry which is preliminary data.</text>
</comment>
<dbReference type="InterPro" id="IPR030489">
    <property type="entry name" value="TR_Rrf2-type_CS"/>
</dbReference>
<dbReference type="Proteomes" id="UP001251857">
    <property type="component" value="Unassembled WGS sequence"/>
</dbReference>
<dbReference type="InterPro" id="IPR036390">
    <property type="entry name" value="WH_DNA-bd_sf"/>
</dbReference>
<dbReference type="RefSeq" id="WP_311652086.1">
    <property type="nucleotide sequence ID" value="NZ_JAVRIB010000004.1"/>
</dbReference>
<protein>
    <submittedName>
        <fullName evidence="2">Rrf2 family transcriptional regulator</fullName>
    </submittedName>
</protein>
<dbReference type="PANTHER" id="PTHR33221:SF4">
    <property type="entry name" value="HTH-TYPE TRANSCRIPTIONAL REPRESSOR NSRR"/>
    <property type="match status" value="1"/>
</dbReference>
<organism evidence="2 3">
    <name type="scientific">Spectribacter hydrogenoxidans</name>
    <dbReference type="NCBI Taxonomy" id="3075608"/>
    <lineage>
        <taxon>Bacteria</taxon>
        <taxon>Pseudomonadati</taxon>
        <taxon>Pseudomonadota</taxon>
        <taxon>Gammaproteobacteria</taxon>
        <taxon>Salinisphaerales</taxon>
        <taxon>Salinisphaeraceae</taxon>
        <taxon>Spectribacter</taxon>
    </lineage>
</organism>
<proteinExistence type="predicted"/>
<dbReference type="EMBL" id="JAVRIB010000004">
    <property type="protein sequence ID" value="MDT0634328.1"/>
    <property type="molecule type" value="Genomic_DNA"/>
</dbReference>
<dbReference type="PROSITE" id="PS51197">
    <property type="entry name" value="HTH_RRF2_2"/>
    <property type="match status" value="1"/>
</dbReference>
<dbReference type="NCBIfam" id="TIGR00738">
    <property type="entry name" value="rrf2_super"/>
    <property type="match status" value="1"/>
</dbReference>
<dbReference type="InterPro" id="IPR036388">
    <property type="entry name" value="WH-like_DNA-bd_sf"/>
</dbReference>
<evidence type="ECO:0000313" key="2">
    <source>
        <dbReference type="EMBL" id="MDT0634328.1"/>
    </source>
</evidence>
<keyword evidence="1" id="KW-0238">DNA-binding</keyword>
<dbReference type="InterPro" id="IPR000944">
    <property type="entry name" value="Tscrpt_reg_Rrf2"/>
</dbReference>
<dbReference type="Pfam" id="PF02082">
    <property type="entry name" value="Rrf2"/>
    <property type="match status" value="1"/>
</dbReference>
<reference evidence="2 3" key="1">
    <citation type="submission" date="2023-09" db="EMBL/GenBank/DDBJ databases">
        <authorList>
            <person name="Rey-Velasco X."/>
        </authorList>
    </citation>
    <scope>NUCLEOTIDE SEQUENCE [LARGE SCALE GENOMIC DNA]</scope>
    <source>
        <strain evidence="2 3">W335</strain>
    </source>
</reference>
<accession>A0ABU3BYD7</accession>
<evidence type="ECO:0000256" key="1">
    <source>
        <dbReference type="ARBA" id="ARBA00023125"/>
    </source>
</evidence>
<dbReference type="PROSITE" id="PS01332">
    <property type="entry name" value="HTH_RRF2_1"/>
    <property type="match status" value="1"/>
</dbReference>
<dbReference type="PANTHER" id="PTHR33221">
    <property type="entry name" value="WINGED HELIX-TURN-HELIX TRANSCRIPTIONAL REGULATOR, RRF2 FAMILY"/>
    <property type="match status" value="1"/>
</dbReference>